<accession>A0A9Y1BRG3</accession>
<dbReference type="GO" id="GO:0030246">
    <property type="term" value="F:carbohydrate binding"/>
    <property type="evidence" value="ECO:0007669"/>
    <property type="project" value="InterPro"/>
</dbReference>
<evidence type="ECO:0000256" key="2">
    <source>
        <dbReference type="ARBA" id="ARBA00022723"/>
    </source>
</evidence>
<evidence type="ECO:0000313" key="6">
    <source>
        <dbReference type="EMBL" id="UJG43702.1"/>
    </source>
</evidence>
<dbReference type="InterPro" id="IPR011682">
    <property type="entry name" value="Glyco_hydro_38_C"/>
</dbReference>
<dbReference type="GO" id="GO:0006013">
    <property type="term" value="P:mannose metabolic process"/>
    <property type="evidence" value="ECO:0007669"/>
    <property type="project" value="InterPro"/>
</dbReference>
<dbReference type="InterPro" id="IPR037094">
    <property type="entry name" value="Glyco_hydro_38_cen_sf"/>
</dbReference>
<dbReference type="InterPro" id="IPR028995">
    <property type="entry name" value="Glyco_hydro_57/38_cen_sf"/>
</dbReference>
<protein>
    <recommendedName>
        <fullName evidence="5">Glycoside hydrolase family 38 central domain-containing protein</fullName>
    </recommendedName>
</protein>
<name>A0A9Y1BRG3_9ARCH</name>
<keyword evidence="4" id="KW-0326">Glycosidase</keyword>
<dbReference type="GO" id="GO:0046872">
    <property type="term" value="F:metal ion binding"/>
    <property type="evidence" value="ECO:0007669"/>
    <property type="project" value="UniProtKB-KW"/>
</dbReference>
<keyword evidence="2" id="KW-0479">Metal-binding</keyword>
<dbReference type="GO" id="GO:0004559">
    <property type="term" value="F:alpha-mannosidase activity"/>
    <property type="evidence" value="ECO:0007669"/>
    <property type="project" value="InterPro"/>
</dbReference>
<comment type="similarity">
    <text evidence="1">Belongs to the glycosyl hydrolase 38 family.</text>
</comment>
<keyword evidence="3" id="KW-0378">Hydrolase</keyword>
<dbReference type="Gene3D" id="1.20.1270.50">
    <property type="entry name" value="Glycoside hydrolase family 38, central domain"/>
    <property type="match status" value="1"/>
</dbReference>
<feature type="domain" description="Glycoside hydrolase family 38 central" evidence="5">
    <location>
        <begin position="290"/>
        <end position="364"/>
    </location>
</feature>
<dbReference type="Pfam" id="PF01074">
    <property type="entry name" value="Glyco_hydro_38N"/>
    <property type="match status" value="1"/>
</dbReference>
<dbReference type="InterPro" id="IPR015341">
    <property type="entry name" value="Glyco_hydro_38_cen"/>
</dbReference>
<dbReference type="Gene3D" id="2.70.98.30">
    <property type="entry name" value="Golgi alpha-mannosidase II, domain 4"/>
    <property type="match status" value="1"/>
</dbReference>
<dbReference type="SMART" id="SM00872">
    <property type="entry name" value="Alpha-mann_mid"/>
    <property type="match status" value="1"/>
</dbReference>
<evidence type="ECO:0000256" key="3">
    <source>
        <dbReference type="ARBA" id="ARBA00022801"/>
    </source>
</evidence>
<dbReference type="EMBL" id="CP084167">
    <property type="protein sequence ID" value="UJG43702.1"/>
    <property type="molecule type" value="Genomic_DNA"/>
</dbReference>
<dbReference type="Proteomes" id="UP001200513">
    <property type="component" value="Chromosome"/>
</dbReference>
<dbReference type="Gene3D" id="3.20.110.10">
    <property type="entry name" value="Glycoside hydrolase 38, N terminal domain"/>
    <property type="match status" value="1"/>
</dbReference>
<dbReference type="Pfam" id="PF09261">
    <property type="entry name" value="Alpha-mann_mid"/>
    <property type="match status" value="1"/>
</dbReference>
<dbReference type="InterPro" id="IPR027291">
    <property type="entry name" value="Glyco_hydro_38_N_sf"/>
</dbReference>
<reference evidence="6" key="1">
    <citation type="journal article" date="2022" name="Nat. Microbiol.">
        <title>Unique mobile elements and scalable gene flow at the prokaryote-eukaryote boundary revealed by circularized Asgard archaea genomes.</title>
        <authorList>
            <person name="Wu F."/>
            <person name="Speth D.R."/>
            <person name="Philosof A."/>
            <person name="Cremiere A."/>
            <person name="Narayanan A."/>
            <person name="Barco R.A."/>
            <person name="Connon S.A."/>
            <person name="Amend J.P."/>
            <person name="Antoshechkin I.A."/>
            <person name="Orphan V.J."/>
        </authorList>
    </citation>
    <scope>NUCLEOTIDE SEQUENCE</scope>
    <source>
        <strain evidence="6">PR6</strain>
    </source>
</reference>
<dbReference type="InterPro" id="IPR011330">
    <property type="entry name" value="Glyco_hydro/deAcase_b/a-brl"/>
</dbReference>
<dbReference type="GO" id="GO:0009313">
    <property type="term" value="P:oligosaccharide catabolic process"/>
    <property type="evidence" value="ECO:0007669"/>
    <property type="project" value="TreeGrafter"/>
</dbReference>
<evidence type="ECO:0000256" key="4">
    <source>
        <dbReference type="ARBA" id="ARBA00023295"/>
    </source>
</evidence>
<gene>
    <name evidence="6" type="ORF">K9W46_00625</name>
</gene>
<dbReference type="PANTHER" id="PTHR46017">
    <property type="entry name" value="ALPHA-MANNOSIDASE 2C1"/>
    <property type="match status" value="1"/>
</dbReference>
<dbReference type="InterPro" id="IPR011013">
    <property type="entry name" value="Gal_mutarotase_sf_dom"/>
</dbReference>
<dbReference type="Pfam" id="PF07748">
    <property type="entry name" value="Glyco_hydro_38C"/>
    <property type="match status" value="1"/>
</dbReference>
<evidence type="ECO:0000259" key="5">
    <source>
        <dbReference type="SMART" id="SM00872"/>
    </source>
</evidence>
<dbReference type="SUPFAM" id="SSF88713">
    <property type="entry name" value="Glycoside hydrolase/deacetylase"/>
    <property type="match status" value="1"/>
</dbReference>
<dbReference type="PANTHER" id="PTHR46017:SF2">
    <property type="entry name" value="MANNOSYLGLYCERATE HYDROLASE"/>
    <property type="match status" value="1"/>
</dbReference>
<organism evidence="6">
    <name type="scientific">Candidatus Heimdallarchaeum endolithica</name>
    <dbReference type="NCBI Taxonomy" id="2876572"/>
    <lineage>
        <taxon>Archaea</taxon>
        <taxon>Promethearchaeati</taxon>
        <taxon>Candidatus Heimdallarchaeota</taxon>
        <taxon>Candidatus Heimdallarchaeia (ex Rinke et al. 2021) (nom. nud.)</taxon>
        <taxon>Candidatus Heimdallarchaeales</taxon>
        <taxon>Candidatus Heimdallarchaeaceae</taxon>
        <taxon>Candidatus Heimdallarchaeum</taxon>
    </lineage>
</organism>
<proteinExistence type="inferred from homology"/>
<sequence>MKSKSSQKEAIIVPHTHWDREWYKPFQYFRANLIKLIDRLITINRKQDYYFMLDGQTIVLEDYFEIRKENEKELLELIKKRKIEVGPWYVLPDEWLVGQESLIRNLEISYNLSKRYNIPLMKLAYLPDQFGHSRAIPQLVADLTDFSGSIIWRGVGEEIKTVPFIWKGNKNSIKSILGIYMPFGYGNAAHLTDENVEELKSQIETCVKDLENFSPFPLYLLMNGTDHQFPKEKISEMLKEIKNENLEVKLGSLSEFIEKLNERMKKENYVPAHYAGEFRSSERAPLLQDTYSSRIWIKQWNQKIEDLLVHYAEPLSTYLSYYYSFKYPKTYLNLAWKWLLKNHPHDSICGCSIDQTHEEMKSRFYWSESIANVILENFLEKMALDESAKPKEIIIFNPTNSSEPTYFEFDLPLNFPIKTITSEEGQKYTIQPLYSSQEKILDEKMKPFMLKSGLKLLPGRKIIDDYINEVIVNKDEENAICEIKIICGKKPIGELDIDKMKKELKEMINSGKFKLFHIVATRGVKQKYASFAPLKPWSFTRFSINSSIKTNEIDTTTQKEFNVTKNAISNNYYTVKFKRDGSFTLYDKKTKTEYSLLHQFEDTGDRGDEYTYSFIGPVKTKLSKIKRRIITKGEVFAVVEEKATFKTFKQLDEKREKRIGKTIIDVVTHFTFYKDSPRIDIKTKIFNTAKDHRLRITFSLPFSSKKTYTSTHFGYIKRNSYPKETENYVEKPSGIQAQKRWIRVENEKGEEAFTLINKGLPEVELVEGSKLCLTLLRSVGWLSRSDFPERPMHAGPFLYTPGAQEENKSFEFEYSIVAHSKNESIVYSDNFSENACLQPISIVVSNNSENKKIEPIITNSNPFIRISSLRKKDGAIIVTLYNLSEKGQETTIQVPGTISKVNQIMIDGTVVKELETSENKIKLSFDPIEIKMIKLD</sequence>
<dbReference type="SUPFAM" id="SSF88688">
    <property type="entry name" value="Families 57/38 glycoside transferase middle domain"/>
    <property type="match status" value="1"/>
</dbReference>
<dbReference type="InterPro" id="IPR000602">
    <property type="entry name" value="Glyco_hydro_38_N"/>
</dbReference>
<dbReference type="AlphaFoldDB" id="A0A9Y1BRG3"/>
<dbReference type="SUPFAM" id="SSF74650">
    <property type="entry name" value="Galactose mutarotase-like"/>
    <property type="match status" value="1"/>
</dbReference>
<evidence type="ECO:0000256" key="1">
    <source>
        <dbReference type="ARBA" id="ARBA00009792"/>
    </source>
</evidence>